<sequence>MLEAVAGAGLSQSIRATHPDKRQVAVAVSCKAGRPGWATPAALPTPSNSVPESTACLSWNERTGGF</sequence>
<name>A0ABW2U9I5_9BACT</name>
<dbReference type="Proteomes" id="UP001596513">
    <property type="component" value="Unassembled WGS sequence"/>
</dbReference>
<reference evidence="2" key="1">
    <citation type="journal article" date="2019" name="Int. J. Syst. Evol. Microbiol.">
        <title>The Global Catalogue of Microorganisms (GCM) 10K type strain sequencing project: providing services to taxonomists for standard genome sequencing and annotation.</title>
        <authorList>
            <consortium name="The Broad Institute Genomics Platform"/>
            <consortium name="The Broad Institute Genome Sequencing Center for Infectious Disease"/>
            <person name="Wu L."/>
            <person name="Ma J."/>
        </authorList>
    </citation>
    <scope>NUCLEOTIDE SEQUENCE [LARGE SCALE GENOMIC DNA]</scope>
    <source>
        <strain evidence="2">JCM 19635</strain>
    </source>
</reference>
<dbReference type="RefSeq" id="WP_380205226.1">
    <property type="nucleotide sequence ID" value="NZ_JBHTEK010000001.1"/>
</dbReference>
<accession>A0ABW2U9I5</accession>
<protein>
    <submittedName>
        <fullName evidence="1">Uncharacterized protein</fullName>
    </submittedName>
</protein>
<gene>
    <name evidence="1" type="ORF">ACFQT0_22025</name>
</gene>
<evidence type="ECO:0000313" key="2">
    <source>
        <dbReference type="Proteomes" id="UP001596513"/>
    </source>
</evidence>
<keyword evidence="2" id="KW-1185">Reference proteome</keyword>
<comment type="caution">
    <text evidence="1">The sequence shown here is derived from an EMBL/GenBank/DDBJ whole genome shotgun (WGS) entry which is preliminary data.</text>
</comment>
<dbReference type="EMBL" id="JBHTEK010000001">
    <property type="protein sequence ID" value="MFC7669744.1"/>
    <property type="molecule type" value="Genomic_DNA"/>
</dbReference>
<proteinExistence type="predicted"/>
<evidence type="ECO:0000313" key="1">
    <source>
        <dbReference type="EMBL" id="MFC7669744.1"/>
    </source>
</evidence>
<organism evidence="1 2">
    <name type="scientific">Hymenobacter humi</name>
    <dbReference type="NCBI Taxonomy" id="1411620"/>
    <lineage>
        <taxon>Bacteria</taxon>
        <taxon>Pseudomonadati</taxon>
        <taxon>Bacteroidota</taxon>
        <taxon>Cytophagia</taxon>
        <taxon>Cytophagales</taxon>
        <taxon>Hymenobacteraceae</taxon>
        <taxon>Hymenobacter</taxon>
    </lineage>
</organism>